<feature type="compositionally biased region" description="Basic and acidic residues" evidence="1">
    <location>
        <begin position="59"/>
        <end position="68"/>
    </location>
</feature>
<protein>
    <submittedName>
        <fullName evidence="2">Phosphatidylinositol:ceramide inositolphosphotransferase 1</fullName>
    </submittedName>
</protein>
<gene>
    <name evidence="2" type="primary">IPCS1</name>
    <name evidence="2" type="ORF">KSP40_PGU018271</name>
</gene>
<feature type="region of interest" description="Disordered" evidence="1">
    <location>
        <begin position="41"/>
        <end position="68"/>
    </location>
</feature>
<reference evidence="2 3" key="1">
    <citation type="journal article" date="2022" name="Nat. Plants">
        <title>Genomes of leafy and leafless Platanthera orchids illuminate the evolution of mycoheterotrophy.</title>
        <authorList>
            <person name="Li M.H."/>
            <person name="Liu K.W."/>
            <person name="Li Z."/>
            <person name="Lu H.C."/>
            <person name="Ye Q.L."/>
            <person name="Zhang D."/>
            <person name="Wang J.Y."/>
            <person name="Li Y.F."/>
            <person name="Zhong Z.M."/>
            <person name="Liu X."/>
            <person name="Yu X."/>
            <person name="Liu D.K."/>
            <person name="Tu X.D."/>
            <person name="Liu B."/>
            <person name="Hao Y."/>
            <person name="Liao X.Y."/>
            <person name="Jiang Y.T."/>
            <person name="Sun W.H."/>
            <person name="Chen J."/>
            <person name="Chen Y.Q."/>
            <person name="Ai Y."/>
            <person name="Zhai J.W."/>
            <person name="Wu S.S."/>
            <person name="Zhou Z."/>
            <person name="Hsiao Y.Y."/>
            <person name="Wu W.L."/>
            <person name="Chen Y.Y."/>
            <person name="Lin Y.F."/>
            <person name="Hsu J.L."/>
            <person name="Li C.Y."/>
            <person name="Wang Z.W."/>
            <person name="Zhao X."/>
            <person name="Zhong W.Y."/>
            <person name="Ma X.K."/>
            <person name="Ma L."/>
            <person name="Huang J."/>
            <person name="Chen G.Z."/>
            <person name="Huang M.Z."/>
            <person name="Huang L."/>
            <person name="Peng D.H."/>
            <person name="Luo Y.B."/>
            <person name="Zou S.Q."/>
            <person name="Chen S.P."/>
            <person name="Lan S."/>
            <person name="Tsai W.C."/>
            <person name="Van de Peer Y."/>
            <person name="Liu Z.J."/>
        </authorList>
    </citation>
    <scope>NUCLEOTIDE SEQUENCE [LARGE SCALE GENOMIC DNA]</scope>
    <source>
        <strain evidence="2">Lor288</strain>
    </source>
</reference>
<comment type="caution">
    <text evidence="2">The sequence shown here is derived from an EMBL/GenBank/DDBJ whole genome shotgun (WGS) entry which is preliminary data.</text>
</comment>
<proteinExistence type="predicted"/>
<evidence type="ECO:0000256" key="1">
    <source>
        <dbReference type="SAM" id="MobiDB-lite"/>
    </source>
</evidence>
<evidence type="ECO:0000313" key="2">
    <source>
        <dbReference type="EMBL" id="KAK8950487.1"/>
    </source>
</evidence>
<organism evidence="2 3">
    <name type="scientific">Platanthera guangdongensis</name>
    <dbReference type="NCBI Taxonomy" id="2320717"/>
    <lineage>
        <taxon>Eukaryota</taxon>
        <taxon>Viridiplantae</taxon>
        <taxon>Streptophyta</taxon>
        <taxon>Embryophyta</taxon>
        <taxon>Tracheophyta</taxon>
        <taxon>Spermatophyta</taxon>
        <taxon>Magnoliopsida</taxon>
        <taxon>Liliopsida</taxon>
        <taxon>Asparagales</taxon>
        <taxon>Orchidaceae</taxon>
        <taxon>Orchidoideae</taxon>
        <taxon>Orchideae</taxon>
        <taxon>Orchidinae</taxon>
        <taxon>Platanthera</taxon>
    </lineage>
</organism>
<name>A0ABR2LW51_9ASPA</name>
<feature type="compositionally biased region" description="Basic and acidic residues" evidence="1">
    <location>
        <begin position="41"/>
        <end position="52"/>
    </location>
</feature>
<evidence type="ECO:0000313" key="3">
    <source>
        <dbReference type="Proteomes" id="UP001412067"/>
    </source>
</evidence>
<keyword evidence="3" id="KW-1185">Reference proteome</keyword>
<dbReference type="Proteomes" id="UP001412067">
    <property type="component" value="Unassembled WGS sequence"/>
</dbReference>
<sequence length="68" mass="7668">MQGSKYATLAPPERVLDLFLINEMPDRPNGSQPLLPLVTKEKDNRSKEETHKLLNGSVDTHDRVTSHT</sequence>
<accession>A0ABR2LW51</accession>
<dbReference type="EMBL" id="JBBWWR010000015">
    <property type="protein sequence ID" value="KAK8950487.1"/>
    <property type="molecule type" value="Genomic_DNA"/>
</dbReference>